<accession>A0A2P2QUU8</accession>
<dbReference type="EMBL" id="GGEC01090251">
    <property type="protein sequence ID" value="MBX70735.1"/>
    <property type="molecule type" value="Transcribed_RNA"/>
</dbReference>
<reference evidence="1" key="1">
    <citation type="submission" date="2018-02" db="EMBL/GenBank/DDBJ databases">
        <title>Rhizophora mucronata_Transcriptome.</title>
        <authorList>
            <person name="Meera S.P."/>
            <person name="Sreeshan A."/>
            <person name="Augustine A."/>
        </authorList>
    </citation>
    <scope>NUCLEOTIDE SEQUENCE</scope>
    <source>
        <tissue evidence="1">Leaf</tissue>
    </source>
</reference>
<evidence type="ECO:0000313" key="1">
    <source>
        <dbReference type="EMBL" id="MBX70735.1"/>
    </source>
</evidence>
<dbReference type="AlphaFoldDB" id="A0A2P2QUU8"/>
<proteinExistence type="predicted"/>
<organism evidence="1">
    <name type="scientific">Rhizophora mucronata</name>
    <name type="common">Asiatic mangrove</name>
    <dbReference type="NCBI Taxonomy" id="61149"/>
    <lineage>
        <taxon>Eukaryota</taxon>
        <taxon>Viridiplantae</taxon>
        <taxon>Streptophyta</taxon>
        <taxon>Embryophyta</taxon>
        <taxon>Tracheophyta</taxon>
        <taxon>Spermatophyta</taxon>
        <taxon>Magnoliopsida</taxon>
        <taxon>eudicotyledons</taxon>
        <taxon>Gunneridae</taxon>
        <taxon>Pentapetalae</taxon>
        <taxon>rosids</taxon>
        <taxon>fabids</taxon>
        <taxon>Malpighiales</taxon>
        <taxon>Rhizophoraceae</taxon>
        <taxon>Rhizophora</taxon>
    </lineage>
</organism>
<sequence>MHIFLGHRLCCCSQPCNNVLAFIALKLSSMQ</sequence>
<protein>
    <submittedName>
        <fullName evidence="1">Uncharacterized protein</fullName>
    </submittedName>
</protein>
<name>A0A2P2QUU8_RHIMU</name>